<evidence type="ECO:0000256" key="1">
    <source>
        <dbReference type="SAM" id="Phobius"/>
    </source>
</evidence>
<feature type="transmembrane region" description="Helical" evidence="1">
    <location>
        <begin position="51"/>
        <end position="69"/>
    </location>
</feature>
<keyword evidence="3" id="KW-1185">Reference proteome</keyword>
<dbReference type="AlphaFoldDB" id="I4B9U6"/>
<organism evidence="2 3">
    <name type="scientific">Turneriella parva (strain ATCC BAA-1111 / DSM 21527 / NCTC 11395 / H)</name>
    <name type="common">Leptospira parva</name>
    <dbReference type="NCBI Taxonomy" id="869212"/>
    <lineage>
        <taxon>Bacteria</taxon>
        <taxon>Pseudomonadati</taxon>
        <taxon>Spirochaetota</taxon>
        <taxon>Spirochaetia</taxon>
        <taxon>Leptospirales</taxon>
        <taxon>Leptospiraceae</taxon>
        <taxon>Turneriella</taxon>
    </lineage>
</organism>
<evidence type="ECO:0000313" key="3">
    <source>
        <dbReference type="Proteomes" id="UP000006048"/>
    </source>
</evidence>
<reference evidence="2 3" key="1">
    <citation type="submission" date="2012-06" db="EMBL/GenBank/DDBJ databases">
        <title>The complete chromosome of genome of Turneriella parva DSM 21527.</title>
        <authorList>
            <consortium name="US DOE Joint Genome Institute (JGI-PGF)"/>
            <person name="Lucas S."/>
            <person name="Han J."/>
            <person name="Lapidus A."/>
            <person name="Bruce D."/>
            <person name="Goodwin L."/>
            <person name="Pitluck S."/>
            <person name="Peters L."/>
            <person name="Kyrpides N."/>
            <person name="Mavromatis K."/>
            <person name="Ivanova N."/>
            <person name="Mikhailova N."/>
            <person name="Chertkov O."/>
            <person name="Detter J.C."/>
            <person name="Tapia R."/>
            <person name="Han C."/>
            <person name="Land M."/>
            <person name="Hauser L."/>
            <person name="Markowitz V."/>
            <person name="Cheng J.-F."/>
            <person name="Hugenholtz P."/>
            <person name="Woyke T."/>
            <person name="Wu D."/>
            <person name="Gronow S."/>
            <person name="Wellnitz S."/>
            <person name="Brambilla E."/>
            <person name="Klenk H.-P."/>
            <person name="Eisen J.A."/>
        </authorList>
    </citation>
    <scope>NUCLEOTIDE SEQUENCE [LARGE SCALE GENOMIC DNA]</scope>
    <source>
        <strain evidence="3">ATCC BAA-1111 / DSM 21527 / NCTC 11395 / H</strain>
    </source>
</reference>
<keyword evidence="1" id="KW-0812">Transmembrane</keyword>
<dbReference type="Proteomes" id="UP000006048">
    <property type="component" value="Chromosome"/>
</dbReference>
<accession>I4B9U6</accession>
<dbReference type="HOGENOM" id="CLU_1642984_0_0_12"/>
<keyword evidence="1" id="KW-0472">Membrane</keyword>
<keyword evidence="1" id="KW-1133">Transmembrane helix</keyword>
<feature type="transmembrane region" description="Helical" evidence="1">
    <location>
        <begin position="20"/>
        <end position="39"/>
    </location>
</feature>
<dbReference type="KEGG" id="tpx:Turpa_3416"/>
<sequence length="161" mass="18469">MNTASYALYYDFLQEAVTPYFGLHTLIPFALAAICIIWFSIRIETPKNIRLFILVFSALIVITVALARVSEHNQLEQMRELLKSGSINVVEGPIENMRLMPYHGHALESITVQNRTFEYSEFHLAPGFRSTVARSGSILRNGLNVRISYFQNYILRIEVKK</sequence>
<gene>
    <name evidence="2" type="ordered locus">Turpa_3416</name>
</gene>
<protein>
    <submittedName>
        <fullName evidence="2">Uncharacterized protein</fullName>
    </submittedName>
</protein>
<evidence type="ECO:0000313" key="2">
    <source>
        <dbReference type="EMBL" id="AFM14053.1"/>
    </source>
</evidence>
<proteinExistence type="predicted"/>
<dbReference type="EMBL" id="CP002959">
    <property type="protein sequence ID" value="AFM14053.1"/>
    <property type="molecule type" value="Genomic_DNA"/>
</dbReference>
<name>I4B9U6_TURPD</name>